<evidence type="ECO:0000256" key="1">
    <source>
        <dbReference type="SAM" id="SignalP"/>
    </source>
</evidence>
<dbReference type="EMBL" id="QXFT01001839">
    <property type="protein sequence ID" value="KAE9309271.1"/>
    <property type="molecule type" value="Genomic_DNA"/>
</dbReference>
<feature type="signal peptide" evidence="1">
    <location>
        <begin position="1"/>
        <end position="26"/>
    </location>
</feature>
<keyword evidence="5" id="KW-1185">Reference proteome</keyword>
<gene>
    <name evidence="2" type="ORF">PR001_g28237</name>
    <name evidence="3" type="ORF">PR003_g20552</name>
</gene>
<dbReference type="Proteomes" id="UP000429607">
    <property type="component" value="Unassembled WGS sequence"/>
</dbReference>
<organism evidence="3 5">
    <name type="scientific">Phytophthora rubi</name>
    <dbReference type="NCBI Taxonomy" id="129364"/>
    <lineage>
        <taxon>Eukaryota</taxon>
        <taxon>Sar</taxon>
        <taxon>Stramenopiles</taxon>
        <taxon>Oomycota</taxon>
        <taxon>Peronosporomycetes</taxon>
        <taxon>Peronosporales</taxon>
        <taxon>Peronosporaceae</taxon>
        <taxon>Phytophthora</taxon>
    </lineage>
</organism>
<dbReference type="EMBL" id="QXFV01004961">
    <property type="protein sequence ID" value="KAE8966972.1"/>
    <property type="molecule type" value="Genomic_DNA"/>
</dbReference>
<sequence>MGTIVKASGRGLFAVITMFFAKATDCCKTRSSLRNYKCSDQCVATVDSQGQHIISEGTPHFVTISCFCKKHCNNSALCKKPAGAIVPRAIESAGLEVLSTTRGGRSPIYIGGQFKNRGAE</sequence>
<reference evidence="3 5" key="1">
    <citation type="submission" date="2018-08" db="EMBL/GenBank/DDBJ databases">
        <title>Genomic investigation of the strawberry pathogen Phytophthora fragariae indicates pathogenicity is determined by transcriptional variation in three key races.</title>
        <authorList>
            <person name="Adams T.M."/>
            <person name="Armitage A.D."/>
            <person name="Sobczyk M.K."/>
            <person name="Bates H.J."/>
            <person name="Dunwell J.M."/>
            <person name="Nellist C.F."/>
            <person name="Harrison R.J."/>
        </authorList>
    </citation>
    <scope>NUCLEOTIDE SEQUENCE [LARGE SCALE GENOMIC DNA]</scope>
    <source>
        <strain evidence="2 4">SCRP249</strain>
        <strain evidence="3 5">SCRP333</strain>
    </source>
</reference>
<accession>A0A6A4DPU9</accession>
<protein>
    <submittedName>
        <fullName evidence="3">Uncharacterized protein</fullName>
    </submittedName>
</protein>
<dbReference type="AlphaFoldDB" id="A0A6A4DPU9"/>
<name>A0A6A4DPU9_9STRA</name>
<dbReference type="Proteomes" id="UP000434957">
    <property type="component" value="Unassembled WGS sequence"/>
</dbReference>
<proteinExistence type="predicted"/>
<comment type="caution">
    <text evidence="3">The sequence shown here is derived from an EMBL/GenBank/DDBJ whole genome shotgun (WGS) entry which is preliminary data.</text>
</comment>
<keyword evidence="1" id="KW-0732">Signal</keyword>
<evidence type="ECO:0000313" key="5">
    <source>
        <dbReference type="Proteomes" id="UP000434957"/>
    </source>
</evidence>
<evidence type="ECO:0000313" key="2">
    <source>
        <dbReference type="EMBL" id="KAE8966972.1"/>
    </source>
</evidence>
<evidence type="ECO:0000313" key="3">
    <source>
        <dbReference type="EMBL" id="KAE9309271.1"/>
    </source>
</evidence>
<feature type="chain" id="PRO_5036167441" evidence="1">
    <location>
        <begin position="27"/>
        <end position="120"/>
    </location>
</feature>
<evidence type="ECO:0000313" key="4">
    <source>
        <dbReference type="Proteomes" id="UP000429607"/>
    </source>
</evidence>